<dbReference type="PRINTS" id="PR00039">
    <property type="entry name" value="HTHLYSR"/>
</dbReference>
<keyword evidence="2" id="KW-0805">Transcription regulation</keyword>
<dbReference type="GO" id="GO:0003677">
    <property type="term" value="F:DNA binding"/>
    <property type="evidence" value="ECO:0007669"/>
    <property type="project" value="UniProtKB-KW"/>
</dbReference>
<dbReference type="PATRIC" id="fig|2702.99.peg.57"/>
<dbReference type="FunFam" id="1.10.10.10:FF:000001">
    <property type="entry name" value="LysR family transcriptional regulator"/>
    <property type="match status" value="1"/>
</dbReference>
<comment type="caution">
    <text evidence="6">The sequence shown here is derived from an EMBL/GenBank/DDBJ whole genome shotgun (WGS) entry which is preliminary data.</text>
</comment>
<evidence type="ECO:0000256" key="1">
    <source>
        <dbReference type="ARBA" id="ARBA00009437"/>
    </source>
</evidence>
<dbReference type="CDD" id="cd05466">
    <property type="entry name" value="PBP2_LTTR_substrate"/>
    <property type="match status" value="1"/>
</dbReference>
<organism evidence="6 7">
    <name type="scientific">Gardnerella vaginalis</name>
    <dbReference type="NCBI Taxonomy" id="2702"/>
    <lineage>
        <taxon>Bacteria</taxon>
        <taxon>Bacillati</taxon>
        <taxon>Actinomycetota</taxon>
        <taxon>Actinomycetes</taxon>
        <taxon>Bifidobacteriales</taxon>
        <taxon>Bifidobacteriaceae</taxon>
        <taxon>Gardnerella</taxon>
    </lineage>
</organism>
<gene>
    <name evidence="6" type="ORF">HMPREF3216_00057</name>
</gene>
<reference evidence="6 7" key="1">
    <citation type="submission" date="2016-01" db="EMBL/GenBank/DDBJ databases">
        <authorList>
            <person name="Oliw E.H."/>
        </authorList>
    </citation>
    <scope>NUCLEOTIDE SEQUENCE [LARGE SCALE GENOMIC DNA]</scope>
    <source>
        <strain evidence="6 7">GED7760B</strain>
    </source>
</reference>
<evidence type="ECO:0000313" key="6">
    <source>
        <dbReference type="EMBL" id="KXA19512.1"/>
    </source>
</evidence>
<feature type="domain" description="HTH lysR-type" evidence="5">
    <location>
        <begin position="1"/>
        <end position="58"/>
    </location>
</feature>
<evidence type="ECO:0000256" key="4">
    <source>
        <dbReference type="ARBA" id="ARBA00023163"/>
    </source>
</evidence>
<protein>
    <submittedName>
        <fullName evidence="6">Transcriptional regulator, LysR family</fullName>
    </submittedName>
</protein>
<keyword evidence="3" id="KW-0238">DNA-binding</keyword>
<dbReference type="Pfam" id="PF03466">
    <property type="entry name" value="LysR_substrate"/>
    <property type="match status" value="1"/>
</dbReference>
<evidence type="ECO:0000256" key="2">
    <source>
        <dbReference type="ARBA" id="ARBA00023015"/>
    </source>
</evidence>
<sequence>MTLLQLKYIVKIVECGSMNEASHELFVSQPALSSSVKELERELGIEIFTRSSQGIALTVDGAEFLTYARQVLDQADLLEERYNSTKPRKQLCSVATQHYMFAVEAFVDMIRSIDSNEYEFSLRETRTKNIINQVTSMRADLGLLYLSDYNKDVIGKMLREKHLEFHPLFRAKLHVFISRNNPLANRKKLTLEDLRPYPFIQYEQGEDGSFFFTEEAVWPQHPPKKINVTDRATILNFIIGLNGFTICTGIDNGDLNNEKIVTIPLDCEETMLVGWIKNERTNLSPAALAYLSQLESVLIKHGYQVINRAK</sequence>
<dbReference type="Gene3D" id="1.10.10.10">
    <property type="entry name" value="Winged helix-like DNA-binding domain superfamily/Winged helix DNA-binding domain"/>
    <property type="match status" value="1"/>
</dbReference>
<dbReference type="Gene3D" id="3.40.190.290">
    <property type="match status" value="1"/>
</dbReference>
<dbReference type="Pfam" id="PF00126">
    <property type="entry name" value="HTH_1"/>
    <property type="match status" value="1"/>
</dbReference>
<dbReference type="PANTHER" id="PTHR30346:SF0">
    <property type="entry name" value="HCA OPERON TRANSCRIPTIONAL ACTIVATOR HCAR"/>
    <property type="match status" value="1"/>
</dbReference>
<dbReference type="PROSITE" id="PS50931">
    <property type="entry name" value="HTH_LYSR"/>
    <property type="match status" value="1"/>
</dbReference>
<name>A0A133NT93_GARVA</name>
<keyword evidence="4" id="KW-0804">Transcription</keyword>
<dbReference type="EMBL" id="LRQA01000003">
    <property type="protein sequence ID" value="KXA19512.1"/>
    <property type="molecule type" value="Genomic_DNA"/>
</dbReference>
<dbReference type="AlphaFoldDB" id="A0A133NT93"/>
<proteinExistence type="inferred from homology"/>
<dbReference type="InterPro" id="IPR036390">
    <property type="entry name" value="WH_DNA-bd_sf"/>
</dbReference>
<accession>A0A133NT93</accession>
<dbReference type="SUPFAM" id="SSF46785">
    <property type="entry name" value="Winged helix' DNA-binding domain"/>
    <property type="match status" value="1"/>
</dbReference>
<dbReference type="OrthoDB" id="3176554at2"/>
<dbReference type="RefSeq" id="WP_060786419.1">
    <property type="nucleotide sequence ID" value="NZ_JBLLPD010000005.1"/>
</dbReference>
<dbReference type="InterPro" id="IPR036388">
    <property type="entry name" value="WH-like_DNA-bd_sf"/>
</dbReference>
<dbReference type="GO" id="GO:0032993">
    <property type="term" value="C:protein-DNA complex"/>
    <property type="evidence" value="ECO:0007669"/>
    <property type="project" value="TreeGrafter"/>
</dbReference>
<evidence type="ECO:0000259" key="5">
    <source>
        <dbReference type="PROSITE" id="PS50931"/>
    </source>
</evidence>
<dbReference type="InterPro" id="IPR005119">
    <property type="entry name" value="LysR_subst-bd"/>
</dbReference>
<dbReference type="InterPro" id="IPR000847">
    <property type="entry name" value="LysR_HTH_N"/>
</dbReference>
<evidence type="ECO:0000256" key="3">
    <source>
        <dbReference type="ARBA" id="ARBA00023125"/>
    </source>
</evidence>
<dbReference type="PANTHER" id="PTHR30346">
    <property type="entry name" value="TRANSCRIPTIONAL DUAL REGULATOR HCAR-RELATED"/>
    <property type="match status" value="1"/>
</dbReference>
<dbReference type="GO" id="GO:0003700">
    <property type="term" value="F:DNA-binding transcription factor activity"/>
    <property type="evidence" value="ECO:0007669"/>
    <property type="project" value="InterPro"/>
</dbReference>
<comment type="similarity">
    <text evidence="1">Belongs to the LysR transcriptional regulatory family.</text>
</comment>
<evidence type="ECO:0000313" key="7">
    <source>
        <dbReference type="Proteomes" id="UP000070558"/>
    </source>
</evidence>
<dbReference type="Proteomes" id="UP000070558">
    <property type="component" value="Unassembled WGS sequence"/>
</dbReference>
<dbReference type="SUPFAM" id="SSF53850">
    <property type="entry name" value="Periplasmic binding protein-like II"/>
    <property type="match status" value="1"/>
</dbReference>